<reference evidence="2 3" key="1">
    <citation type="submission" date="2020-12" db="EMBL/GenBank/DDBJ databases">
        <title>WGS of Legionella: environmental sample.</title>
        <authorList>
            <person name="Cristino S."/>
            <person name="Girolamini L."/>
            <person name="Salaris S."/>
            <person name="Pascale M.R."/>
            <person name="Mazzotta M."/>
            <person name="Orsini M."/>
            <person name="Grottola A."/>
        </authorList>
    </citation>
    <scope>NUCLEOTIDE SEQUENCE [LARGE SCALE GENOMIC DNA]</scope>
    <source>
        <strain evidence="2 3">30cs62</strain>
    </source>
</reference>
<keyword evidence="3" id="KW-1185">Reference proteome</keyword>
<dbReference type="EMBL" id="JADWVN010000007">
    <property type="protein sequence ID" value="MBL7525796.1"/>
    <property type="molecule type" value="Genomic_DNA"/>
</dbReference>
<evidence type="ECO:0000313" key="3">
    <source>
        <dbReference type="Proteomes" id="UP000809910"/>
    </source>
</evidence>
<sequence length="67" mass="6930">MIGGEKSGKRGRGTGGKTLVLIAAEETQWGIGRLRLTTIEDASSNALKGAMQQMVAAEPMAGLAIMV</sequence>
<accession>A0ABS1W8V3</accession>
<evidence type="ECO:0000313" key="2">
    <source>
        <dbReference type="EMBL" id="MBL7525796.1"/>
    </source>
</evidence>
<protein>
    <recommendedName>
        <fullName evidence="1">ISXO2-like transposase domain-containing protein</fullName>
    </recommendedName>
</protein>
<evidence type="ECO:0000259" key="1">
    <source>
        <dbReference type="Pfam" id="PF12762"/>
    </source>
</evidence>
<feature type="domain" description="ISXO2-like transposase" evidence="1">
    <location>
        <begin position="6"/>
        <end position="57"/>
    </location>
</feature>
<gene>
    <name evidence="2" type="ORF">I5282_04315</name>
</gene>
<organism evidence="2 3">
    <name type="scientific">Legionella bononiensis</name>
    <dbReference type="NCBI Taxonomy" id="2793102"/>
    <lineage>
        <taxon>Bacteria</taxon>
        <taxon>Pseudomonadati</taxon>
        <taxon>Pseudomonadota</taxon>
        <taxon>Gammaproteobacteria</taxon>
        <taxon>Legionellales</taxon>
        <taxon>Legionellaceae</taxon>
        <taxon>Legionella</taxon>
    </lineage>
</organism>
<proteinExistence type="predicted"/>
<dbReference type="InterPro" id="IPR024445">
    <property type="entry name" value="Tnp_ISXO2-like"/>
</dbReference>
<dbReference type="Proteomes" id="UP000809910">
    <property type="component" value="Unassembled WGS sequence"/>
</dbReference>
<name>A0ABS1W8V3_9GAMM</name>
<dbReference type="Pfam" id="PF12762">
    <property type="entry name" value="DDE_Tnp_IS1595"/>
    <property type="match status" value="1"/>
</dbReference>
<comment type="caution">
    <text evidence="2">The sequence shown here is derived from an EMBL/GenBank/DDBJ whole genome shotgun (WGS) entry which is preliminary data.</text>
</comment>